<dbReference type="InterPro" id="IPR006140">
    <property type="entry name" value="D-isomer_DH_NAD-bd"/>
</dbReference>
<organism evidence="8 9">
    <name type="scientific">Streptosporangium longisporum</name>
    <dbReference type="NCBI Taxonomy" id="46187"/>
    <lineage>
        <taxon>Bacteria</taxon>
        <taxon>Bacillati</taxon>
        <taxon>Actinomycetota</taxon>
        <taxon>Actinomycetes</taxon>
        <taxon>Streptosporangiales</taxon>
        <taxon>Streptosporangiaceae</taxon>
        <taxon>Streptosporangium</taxon>
    </lineage>
</organism>
<proteinExistence type="inferred from homology"/>
<accession>A0ABN3XTP9</accession>
<evidence type="ECO:0000313" key="8">
    <source>
        <dbReference type="EMBL" id="GAA2995842.1"/>
    </source>
</evidence>
<dbReference type="InterPro" id="IPR020082">
    <property type="entry name" value="S-Ado-L-homoCys_hydrolase_CS"/>
</dbReference>
<feature type="domain" description="D-isomer specific 2-hydroxyacid dehydrogenase NAD-binding" evidence="7">
    <location>
        <begin position="182"/>
        <end position="347"/>
    </location>
</feature>
<evidence type="ECO:0000256" key="5">
    <source>
        <dbReference type="SAM" id="MobiDB-lite"/>
    </source>
</evidence>
<keyword evidence="9" id="KW-1185">Reference proteome</keyword>
<keyword evidence="3" id="KW-0520">NAD</keyword>
<dbReference type="Pfam" id="PF02826">
    <property type="entry name" value="2-Hacid_dh_C"/>
    <property type="match status" value="1"/>
</dbReference>
<dbReference type="InterPro" id="IPR036291">
    <property type="entry name" value="NAD(P)-bd_dom_sf"/>
</dbReference>
<dbReference type="Gene3D" id="3.40.50.720">
    <property type="entry name" value="NAD(P)-binding Rossmann-like Domain"/>
    <property type="match status" value="2"/>
</dbReference>
<dbReference type="PROSITE" id="PS00739">
    <property type="entry name" value="ADOHCYASE_2"/>
    <property type="match status" value="1"/>
</dbReference>
<dbReference type="PANTHER" id="PTHR42789:SF1">
    <property type="entry name" value="D-ISOMER SPECIFIC 2-HYDROXYACID DEHYDROGENASE FAMILY PROTEIN (AFU_ORTHOLOGUE AFUA_6G10090)"/>
    <property type="match status" value="1"/>
</dbReference>
<dbReference type="EMBL" id="BAAAWD010000006">
    <property type="protein sequence ID" value="GAA2995842.1"/>
    <property type="molecule type" value="Genomic_DNA"/>
</dbReference>
<evidence type="ECO:0000256" key="2">
    <source>
        <dbReference type="ARBA" id="ARBA00023002"/>
    </source>
</evidence>
<feature type="region of interest" description="Disordered" evidence="5">
    <location>
        <begin position="1"/>
        <end position="42"/>
    </location>
</feature>
<dbReference type="PANTHER" id="PTHR42789">
    <property type="entry name" value="D-ISOMER SPECIFIC 2-HYDROXYACID DEHYDROGENASE FAMILY PROTEIN (AFU_ORTHOLOGUE AFUA_6G10090)"/>
    <property type="match status" value="1"/>
</dbReference>
<dbReference type="Proteomes" id="UP001499930">
    <property type="component" value="Unassembled WGS sequence"/>
</dbReference>
<dbReference type="InterPro" id="IPR006139">
    <property type="entry name" value="D-isomer_2_OHA_DH_cat_dom"/>
</dbReference>
<dbReference type="SUPFAM" id="SSF52283">
    <property type="entry name" value="Formate/glycerate dehydrogenase catalytic domain-like"/>
    <property type="match status" value="1"/>
</dbReference>
<reference evidence="8 9" key="1">
    <citation type="journal article" date="2019" name="Int. J. Syst. Evol. Microbiol.">
        <title>The Global Catalogue of Microorganisms (GCM) 10K type strain sequencing project: providing services to taxonomists for standard genome sequencing and annotation.</title>
        <authorList>
            <consortium name="The Broad Institute Genomics Platform"/>
            <consortium name="The Broad Institute Genome Sequencing Center for Infectious Disease"/>
            <person name="Wu L."/>
            <person name="Ma J."/>
        </authorList>
    </citation>
    <scope>NUCLEOTIDE SEQUENCE [LARGE SCALE GENOMIC DNA]</scope>
    <source>
        <strain evidence="8 9">JCM 3106</strain>
    </source>
</reference>
<dbReference type="InterPro" id="IPR050857">
    <property type="entry name" value="D-2-hydroxyacid_DH"/>
</dbReference>
<evidence type="ECO:0000256" key="1">
    <source>
        <dbReference type="ARBA" id="ARBA00005854"/>
    </source>
</evidence>
<feature type="compositionally biased region" description="Basic and acidic residues" evidence="5">
    <location>
        <begin position="26"/>
        <end position="37"/>
    </location>
</feature>
<comment type="caution">
    <text evidence="8">The sequence shown here is derived from an EMBL/GenBank/DDBJ whole genome shotgun (WGS) entry which is preliminary data.</text>
</comment>
<dbReference type="Pfam" id="PF00389">
    <property type="entry name" value="2-Hacid_dh"/>
    <property type="match status" value="1"/>
</dbReference>
<feature type="domain" description="D-isomer specific 2-hydroxyacid dehydrogenase catalytic" evidence="6">
    <location>
        <begin position="85"/>
        <end position="379"/>
    </location>
</feature>
<evidence type="ECO:0000259" key="7">
    <source>
        <dbReference type="Pfam" id="PF02826"/>
    </source>
</evidence>
<evidence type="ECO:0000313" key="9">
    <source>
        <dbReference type="Proteomes" id="UP001499930"/>
    </source>
</evidence>
<sequence>MDSEGGSGEALTVRSDGGSKAGHRAPGADRRGRDAVRGGRSVRRSVTVGSLPRLCVTFVESSEYQNFLTQGGAVKPRALVLAPMRGPEWNRLRELADVHYDPAEHRPHRADDLARRLADTGARILVTEADEVAGPVLDLPLLVVGCARGDAENVDLPAATGRGIPVVCAPGRDADAVAELTLALILAVTRRVAVGDREIRQGVVSRLRHRAWELAGRTVGLIGYGAVGRAVAWRMKGLGMRVMVYDPEAEENRYGLGVLLAQADVVSVHAPASAGPLVGAAEFAAMKTGAIFVNTADPYLYDMNALVGALKTGHLAGAGLDRFAGEWLEPGHPLTDMDNVVLTPHVGASTYDTEINHTRMICEDIVRVLGGERPLHCANPGFRE</sequence>
<keyword evidence="2 4" id="KW-0560">Oxidoreductase</keyword>
<protein>
    <submittedName>
        <fullName evidence="8">D-3-phosphoglycerate dehydrogenase SerA</fullName>
    </submittedName>
</protein>
<evidence type="ECO:0000256" key="4">
    <source>
        <dbReference type="RuleBase" id="RU003719"/>
    </source>
</evidence>
<gene>
    <name evidence="8" type="primary">serA_1</name>
    <name evidence="8" type="ORF">GCM10017559_15360</name>
</gene>
<name>A0ABN3XTP9_9ACTN</name>
<evidence type="ECO:0000256" key="3">
    <source>
        <dbReference type="ARBA" id="ARBA00023027"/>
    </source>
</evidence>
<dbReference type="SUPFAM" id="SSF51735">
    <property type="entry name" value="NAD(P)-binding Rossmann-fold domains"/>
    <property type="match status" value="1"/>
</dbReference>
<comment type="similarity">
    <text evidence="1 4">Belongs to the D-isomer specific 2-hydroxyacid dehydrogenase family.</text>
</comment>
<evidence type="ECO:0000259" key="6">
    <source>
        <dbReference type="Pfam" id="PF00389"/>
    </source>
</evidence>